<accession>A0A8J6HGT7</accession>
<name>A0A8J6HGT7_TENMO</name>
<gene>
    <name evidence="4" type="ORF">GEV33_008831</name>
</gene>
<feature type="region of interest" description="Disordered" evidence="3">
    <location>
        <begin position="188"/>
        <end position="222"/>
    </location>
</feature>
<feature type="repeat" description="WD" evidence="1">
    <location>
        <begin position="870"/>
        <end position="911"/>
    </location>
</feature>
<feature type="compositionally biased region" description="Basic residues" evidence="3">
    <location>
        <begin position="64"/>
        <end position="84"/>
    </location>
</feature>
<feature type="compositionally biased region" description="Basic and acidic residues" evidence="3">
    <location>
        <begin position="603"/>
        <end position="619"/>
    </location>
</feature>
<dbReference type="PROSITE" id="PS50082">
    <property type="entry name" value="WD_REPEATS_2"/>
    <property type="match status" value="1"/>
</dbReference>
<keyword evidence="1" id="KW-0853">WD repeat</keyword>
<reference evidence="4" key="1">
    <citation type="journal article" date="2020" name="J Insects Food Feed">
        <title>The yellow mealworm (Tenebrio molitor) genome: a resource for the emerging insects as food and feed industry.</title>
        <authorList>
            <person name="Eriksson T."/>
            <person name="Andere A."/>
            <person name="Kelstrup H."/>
            <person name="Emery V."/>
            <person name="Picard C."/>
        </authorList>
    </citation>
    <scope>NUCLEOTIDE SEQUENCE</scope>
    <source>
        <strain evidence="4">Stoneville</strain>
        <tissue evidence="4">Whole head</tissue>
    </source>
</reference>
<feature type="region of interest" description="Disordered" evidence="3">
    <location>
        <begin position="469"/>
        <end position="504"/>
    </location>
</feature>
<feature type="compositionally biased region" description="Basic and acidic residues" evidence="3">
    <location>
        <begin position="484"/>
        <end position="498"/>
    </location>
</feature>
<dbReference type="GO" id="GO:0031080">
    <property type="term" value="C:nuclear pore outer ring"/>
    <property type="evidence" value="ECO:0007669"/>
    <property type="project" value="InterPro"/>
</dbReference>
<evidence type="ECO:0000256" key="2">
    <source>
        <dbReference type="SAM" id="Coils"/>
    </source>
</evidence>
<organism evidence="4 5">
    <name type="scientific">Tenebrio molitor</name>
    <name type="common">Yellow mealworm beetle</name>
    <dbReference type="NCBI Taxonomy" id="7067"/>
    <lineage>
        <taxon>Eukaryota</taxon>
        <taxon>Metazoa</taxon>
        <taxon>Ecdysozoa</taxon>
        <taxon>Arthropoda</taxon>
        <taxon>Hexapoda</taxon>
        <taxon>Insecta</taxon>
        <taxon>Pterygota</taxon>
        <taxon>Neoptera</taxon>
        <taxon>Endopterygota</taxon>
        <taxon>Coleoptera</taxon>
        <taxon>Polyphaga</taxon>
        <taxon>Cucujiformia</taxon>
        <taxon>Tenebrionidae</taxon>
        <taxon>Tenebrio</taxon>
    </lineage>
</organism>
<sequence length="990" mass="111511">MDAYMLGEQLEEGEIVDDDDFEEISDNSIIHSISGKFVSSNETLRALSLSSDSETDKIRFARHKRKLTHRKSKIKPQKIRKKRRVSSDSSDTDVSLPNDIKGKLKEAIHIDGSEESHKNTLETRLKAMGGLVTITESLTVNAEPPCKQIDNGNNTEKVDDNELETLRMEALKTAVLNKFQRRKRRKALLEGKAESAPLETQENKENDTPEEKLNDVENSSEKVETNNAIMDLEEDEDLLRASLLAGLAKKITKVEPPKENLVEAKPVAPVLPVQVAPALPKRPIINNFKSNIINKQVIQSRPKPLVKPLIINVNDDSDTEEEEVKKKAPNPASTVADLKAIAVNVEKFLKEQRAKFETETKKRFQVINKNKTILEKSAVKLLPKSQQIEYQQLLKKLRNAEKTKRARKIALQKMKTTTPPVKVLQTSQVTVEICPSRTTVEMAATTAPINNTSAPNVEVVVSPEHAVDGVKSSNEEVSNLDSSYADKESSGKESDLERRKKGMTSELTTLQRTLKEIKMQRNGSCSWHKIAVPVKSLQIKSKYQVLTPIIRKITTARNERKKQEHRISSLQQELKEARNSLAQSHQRFSTLVRELVDKKEKIDKSCQETKSKDKNKENDNATQKRANARKAGTNVANDKKGAKSAPVTSTPVKAQIEERNETTISSFVTSSTNNDCEDMDVCNSDETDMYQIDIVDPNDIDQIFKRKPAIKSTIPEYVSPLNFNLYERYKHVDPLGIMCPYEVNGSCRDIDCTYKHYLKNHERLVFRKDLSEYGQILCIEMSPFVLSQDLIFIGFESKILLGRLQIDEQVVQFDIEAEFTHESRCCSLTISPETSISILPNNITFAAAGGDHNLRVFKSDLRGDDVCKVLSGHTSYINDTKFDPDNSFLVSVSDDNTAKLWETDDYKCVATLQLTSPGMSACWHREDNSKLLVAEKIGLIRFYNVETQSPILSLDIGKPLSSTHWAPSDSQLVASLQLGELLIWDLSKPW</sequence>
<feature type="coiled-coil region" evidence="2">
    <location>
        <begin position="553"/>
        <end position="587"/>
    </location>
</feature>
<dbReference type="PROSITE" id="PS50294">
    <property type="entry name" value="WD_REPEATS_REGION"/>
    <property type="match status" value="1"/>
</dbReference>
<dbReference type="PANTHER" id="PTHR22806:SF0">
    <property type="entry name" value="NUCLEOPORIN NUP37"/>
    <property type="match status" value="1"/>
</dbReference>
<feature type="compositionally biased region" description="Polar residues" evidence="3">
    <location>
        <begin position="471"/>
        <end position="482"/>
    </location>
</feature>
<dbReference type="InterPro" id="IPR001680">
    <property type="entry name" value="WD40_rpt"/>
</dbReference>
<dbReference type="SUPFAM" id="SSF50978">
    <property type="entry name" value="WD40 repeat-like"/>
    <property type="match status" value="1"/>
</dbReference>
<protein>
    <submittedName>
        <fullName evidence="4">Uncharacterized protein</fullName>
    </submittedName>
</protein>
<dbReference type="Pfam" id="PF00400">
    <property type="entry name" value="WD40"/>
    <property type="match status" value="1"/>
</dbReference>
<proteinExistence type="predicted"/>
<dbReference type="InterPro" id="IPR037626">
    <property type="entry name" value="NUP37"/>
</dbReference>
<comment type="caution">
    <text evidence="4">The sequence shown here is derived from an EMBL/GenBank/DDBJ whole genome shotgun (WGS) entry which is preliminary data.</text>
</comment>
<dbReference type="Gene3D" id="2.130.10.10">
    <property type="entry name" value="YVTN repeat-like/Quinoprotein amine dehydrogenase"/>
    <property type="match status" value="1"/>
</dbReference>
<evidence type="ECO:0000256" key="1">
    <source>
        <dbReference type="PROSITE-ProRule" id="PRU00221"/>
    </source>
</evidence>
<reference evidence="4" key="2">
    <citation type="submission" date="2021-08" db="EMBL/GenBank/DDBJ databases">
        <authorList>
            <person name="Eriksson T."/>
        </authorList>
    </citation>
    <scope>NUCLEOTIDE SEQUENCE</scope>
    <source>
        <strain evidence="4">Stoneville</strain>
        <tissue evidence="4">Whole head</tissue>
    </source>
</reference>
<keyword evidence="2" id="KW-0175">Coiled coil</keyword>
<dbReference type="PANTHER" id="PTHR22806">
    <property type="entry name" value="NUCLEOPORIN NUP37 P37 -RELATED"/>
    <property type="match status" value="1"/>
</dbReference>
<dbReference type="Proteomes" id="UP000719412">
    <property type="component" value="Unassembled WGS sequence"/>
</dbReference>
<feature type="region of interest" description="Disordered" evidence="3">
    <location>
        <begin position="64"/>
        <end position="98"/>
    </location>
</feature>
<feature type="region of interest" description="Disordered" evidence="3">
    <location>
        <begin position="603"/>
        <end position="651"/>
    </location>
</feature>
<dbReference type="SMART" id="SM00320">
    <property type="entry name" value="WD40"/>
    <property type="match status" value="4"/>
</dbReference>
<evidence type="ECO:0000313" key="4">
    <source>
        <dbReference type="EMBL" id="KAH0813962.1"/>
    </source>
</evidence>
<evidence type="ECO:0000256" key="3">
    <source>
        <dbReference type="SAM" id="MobiDB-lite"/>
    </source>
</evidence>
<dbReference type="InterPro" id="IPR015943">
    <property type="entry name" value="WD40/YVTN_repeat-like_dom_sf"/>
</dbReference>
<feature type="compositionally biased region" description="Basic and acidic residues" evidence="3">
    <location>
        <begin position="201"/>
        <end position="222"/>
    </location>
</feature>
<dbReference type="AlphaFoldDB" id="A0A8J6HGT7"/>
<evidence type="ECO:0000313" key="5">
    <source>
        <dbReference type="Proteomes" id="UP000719412"/>
    </source>
</evidence>
<dbReference type="EMBL" id="JABDTM020024784">
    <property type="protein sequence ID" value="KAH0813962.1"/>
    <property type="molecule type" value="Genomic_DNA"/>
</dbReference>
<keyword evidence="5" id="KW-1185">Reference proteome</keyword>
<dbReference type="InterPro" id="IPR036322">
    <property type="entry name" value="WD40_repeat_dom_sf"/>
</dbReference>